<dbReference type="PANTHER" id="PTHR43861">
    <property type="entry name" value="TRANS-ACONITATE 2-METHYLTRANSFERASE-RELATED"/>
    <property type="match status" value="1"/>
</dbReference>
<keyword evidence="4" id="KW-1185">Reference proteome</keyword>
<dbReference type="EMBL" id="JAJEQC010000003">
    <property type="protein sequence ID" value="MCC2136139.1"/>
    <property type="molecule type" value="Genomic_DNA"/>
</dbReference>
<protein>
    <submittedName>
        <fullName evidence="3">Methyltransferase domain-containing protein</fullName>
    </submittedName>
</protein>
<dbReference type="Gene3D" id="3.40.50.150">
    <property type="entry name" value="Vaccinia Virus protein VP39"/>
    <property type="match status" value="1"/>
</dbReference>
<evidence type="ECO:0000256" key="1">
    <source>
        <dbReference type="ARBA" id="ARBA00022679"/>
    </source>
</evidence>
<dbReference type="InterPro" id="IPR029063">
    <property type="entry name" value="SAM-dependent_MTases_sf"/>
</dbReference>
<name>A0AAE3AG25_9FIRM</name>
<dbReference type="InterPro" id="IPR041698">
    <property type="entry name" value="Methyltransf_25"/>
</dbReference>
<keyword evidence="3" id="KW-0489">Methyltransferase</keyword>
<feature type="domain" description="Methyltransferase" evidence="2">
    <location>
        <begin position="41"/>
        <end position="127"/>
    </location>
</feature>
<dbReference type="GO" id="GO:0008168">
    <property type="term" value="F:methyltransferase activity"/>
    <property type="evidence" value="ECO:0007669"/>
    <property type="project" value="UniProtKB-KW"/>
</dbReference>
<keyword evidence="1" id="KW-0808">Transferase</keyword>
<comment type="caution">
    <text evidence="3">The sequence shown here is derived from an EMBL/GenBank/DDBJ whole genome shotgun (WGS) entry which is preliminary data.</text>
</comment>
<dbReference type="Gene3D" id="2.20.25.110">
    <property type="entry name" value="S-adenosyl-L-methionine-dependent methyltransferases"/>
    <property type="match status" value="1"/>
</dbReference>
<sequence length="260" mass="29635">MAGYDVFARYYDALTANVDYKGRAAYLKKLLEHLHHEPGIVLDLACGTGSLTLELYKLGMDVYGVDGSIAMLSEAKDKAYDMEADVMFLYQKMQTLDLFGTVNTVFCSLDSINHLSGEAQVQAAFDRVAFFMDNDSWFIFDVNTLYKHEKVLGNNTYIYDLADIYCAWQNRYNPQDHSVAISLDFFEKEGKVYTRSSEHFFEHAYSVEKLTEMLKKSGFDRVEVFGDLSFDAPKPEEQRIIFAAHITNSQNGVFKDDIAP</sequence>
<proteinExistence type="predicted"/>
<gene>
    <name evidence="3" type="ORF">LKD31_03805</name>
</gene>
<evidence type="ECO:0000313" key="3">
    <source>
        <dbReference type="EMBL" id="MCC2136139.1"/>
    </source>
</evidence>
<dbReference type="Pfam" id="PF13649">
    <property type="entry name" value="Methyltransf_25"/>
    <property type="match status" value="1"/>
</dbReference>
<dbReference type="RefSeq" id="WP_308448700.1">
    <property type="nucleotide sequence ID" value="NZ_JAJEQC010000003.1"/>
</dbReference>
<dbReference type="SUPFAM" id="SSF53335">
    <property type="entry name" value="S-adenosyl-L-methionine-dependent methyltransferases"/>
    <property type="match status" value="1"/>
</dbReference>
<evidence type="ECO:0000313" key="4">
    <source>
        <dbReference type="Proteomes" id="UP001199424"/>
    </source>
</evidence>
<evidence type="ECO:0000259" key="2">
    <source>
        <dbReference type="Pfam" id="PF13649"/>
    </source>
</evidence>
<dbReference type="Proteomes" id="UP001199424">
    <property type="component" value="Unassembled WGS sequence"/>
</dbReference>
<accession>A0AAE3AG25</accession>
<reference evidence="3" key="1">
    <citation type="submission" date="2021-10" db="EMBL/GenBank/DDBJ databases">
        <title>Anaerobic single-cell dispensing facilitates the cultivation of human gut bacteria.</title>
        <authorList>
            <person name="Afrizal A."/>
        </authorList>
    </citation>
    <scope>NUCLEOTIDE SEQUENCE</scope>
    <source>
        <strain evidence="3">CLA-AA-H250</strain>
    </source>
</reference>
<dbReference type="AlphaFoldDB" id="A0AAE3AG25"/>
<dbReference type="GO" id="GO:0032259">
    <property type="term" value="P:methylation"/>
    <property type="evidence" value="ECO:0007669"/>
    <property type="project" value="UniProtKB-KW"/>
</dbReference>
<organism evidence="3 4">
    <name type="scientific">Hominenteromicrobium mulieris</name>
    <dbReference type="NCBI Taxonomy" id="2885357"/>
    <lineage>
        <taxon>Bacteria</taxon>
        <taxon>Bacillati</taxon>
        <taxon>Bacillota</taxon>
        <taxon>Clostridia</taxon>
        <taxon>Eubacteriales</taxon>
        <taxon>Oscillospiraceae</taxon>
        <taxon>Hominenteromicrobium</taxon>
    </lineage>
</organism>